<sequence>MAGLETQAGTYVKEFVHGDFGRTRPSLADLLEVEHGEVDILDLDVDNVDMEWPPPAGSLG</sequence>
<dbReference type="Gene3D" id="3.30.70.3190">
    <property type="match status" value="1"/>
</dbReference>
<proteinExistence type="predicted"/>
<keyword evidence="3" id="KW-0413">Isomerase</keyword>
<keyword evidence="5" id="KW-1185">Reference proteome</keyword>
<keyword evidence="2" id="KW-0819">tRNA processing</keyword>
<dbReference type="AlphaFoldDB" id="A0A914S5R7"/>
<protein>
    <recommendedName>
        <fullName evidence="1">tRNA pseudouridine(55) synthase</fullName>
        <ecNumber evidence="1">5.4.99.25</ecNumber>
    </recommendedName>
</protein>
<evidence type="ECO:0000259" key="4">
    <source>
        <dbReference type="Pfam" id="PF21238"/>
    </source>
</evidence>
<dbReference type="InterPro" id="IPR039894">
    <property type="entry name" value="Pus10-like"/>
</dbReference>
<feature type="domain" description="Pus10-like C-terminal" evidence="4">
    <location>
        <begin position="4"/>
        <end position="49"/>
    </location>
</feature>
<dbReference type="Proteomes" id="UP000887564">
    <property type="component" value="Unplaced"/>
</dbReference>
<evidence type="ECO:0000313" key="5">
    <source>
        <dbReference type="Proteomes" id="UP000887564"/>
    </source>
</evidence>
<organism evidence="5 6">
    <name type="scientific">Parascaris equorum</name>
    <name type="common">Equine roundworm</name>
    <dbReference type="NCBI Taxonomy" id="6256"/>
    <lineage>
        <taxon>Eukaryota</taxon>
        <taxon>Metazoa</taxon>
        <taxon>Ecdysozoa</taxon>
        <taxon>Nematoda</taxon>
        <taxon>Chromadorea</taxon>
        <taxon>Rhabditida</taxon>
        <taxon>Spirurina</taxon>
        <taxon>Ascaridomorpha</taxon>
        <taxon>Ascaridoidea</taxon>
        <taxon>Ascarididae</taxon>
        <taxon>Parascaris</taxon>
    </lineage>
</organism>
<accession>A0A914S5R7</accession>
<dbReference type="GO" id="GO:0160148">
    <property type="term" value="F:tRNA pseudouridine(55) synthase activity"/>
    <property type="evidence" value="ECO:0007669"/>
    <property type="project" value="UniProtKB-EC"/>
</dbReference>
<name>A0A914S5R7_PAREQ</name>
<reference evidence="6" key="1">
    <citation type="submission" date="2022-11" db="UniProtKB">
        <authorList>
            <consortium name="WormBaseParasite"/>
        </authorList>
    </citation>
    <scope>IDENTIFICATION</scope>
</reference>
<dbReference type="PANTHER" id="PTHR21568">
    <property type="entry name" value="TRNA PSEUDOURIDINE SYNTHASE PUS10"/>
    <property type="match status" value="1"/>
</dbReference>
<evidence type="ECO:0000256" key="1">
    <source>
        <dbReference type="ARBA" id="ARBA00012787"/>
    </source>
</evidence>
<dbReference type="EC" id="5.4.99.25" evidence="1"/>
<dbReference type="Pfam" id="PF21238">
    <property type="entry name" value="Pus10_C"/>
    <property type="match status" value="1"/>
</dbReference>
<dbReference type="WBParaSite" id="PEQ_0001417501-mRNA-1">
    <property type="protein sequence ID" value="PEQ_0001417501-mRNA-1"/>
    <property type="gene ID" value="PEQ_0001417501"/>
</dbReference>
<dbReference type="PANTHER" id="PTHR21568:SF0">
    <property type="entry name" value="TRNA PSEUDOURIDINE SYNTHASE PUS10"/>
    <property type="match status" value="1"/>
</dbReference>
<evidence type="ECO:0000256" key="3">
    <source>
        <dbReference type="ARBA" id="ARBA00023235"/>
    </source>
</evidence>
<dbReference type="InterPro" id="IPR048741">
    <property type="entry name" value="Pus10-like_C"/>
</dbReference>
<evidence type="ECO:0000313" key="6">
    <source>
        <dbReference type="WBParaSite" id="PEQ_0001417501-mRNA-1"/>
    </source>
</evidence>
<evidence type="ECO:0000256" key="2">
    <source>
        <dbReference type="ARBA" id="ARBA00022694"/>
    </source>
</evidence>
<dbReference type="GO" id="GO:0031119">
    <property type="term" value="P:tRNA pseudouridine synthesis"/>
    <property type="evidence" value="ECO:0007669"/>
    <property type="project" value="TreeGrafter"/>
</dbReference>